<proteinExistence type="predicted"/>
<protein>
    <submittedName>
        <fullName evidence="1">Uncharacterized protein</fullName>
    </submittedName>
</protein>
<name>A0A8T0T9M9_PANVG</name>
<evidence type="ECO:0000313" key="2">
    <source>
        <dbReference type="Proteomes" id="UP000823388"/>
    </source>
</evidence>
<reference evidence="1 2" key="1">
    <citation type="submission" date="2020-05" db="EMBL/GenBank/DDBJ databases">
        <title>WGS assembly of Panicum virgatum.</title>
        <authorList>
            <person name="Lovell J.T."/>
            <person name="Jenkins J."/>
            <person name="Shu S."/>
            <person name="Juenger T.E."/>
            <person name="Schmutz J."/>
        </authorList>
    </citation>
    <scope>NUCLEOTIDE SEQUENCE [LARGE SCALE GENOMIC DNA]</scope>
    <source>
        <strain evidence="2">cv. AP13</strain>
    </source>
</reference>
<sequence length="85" mass="10110">MCLCGRCIRVISRSRVVVSPWPELLSCGWNEKRRNPCCLEFEGKGTRWRWQQPWWDARAQRQQGVVGFHLHLSVSVQEAQDPRWM</sequence>
<gene>
    <name evidence="1" type="ORF">PVAP13_4NG265911</name>
</gene>
<keyword evidence="2" id="KW-1185">Reference proteome</keyword>
<accession>A0A8T0T9M9</accession>
<dbReference type="EMBL" id="CM029044">
    <property type="protein sequence ID" value="KAG2606987.1"/>
    <property type="molecule type" value="Genomic_DNA"/>
</dbReference>
<organism evidence="1 2">
    <name type="scientific">Panicum virgatum</name>
    <name type="common">Blackwell switchgrass</name>
    <dbReference type="NCBI Taxonomy" id="38727"/>
    <lineage>
        <taxon>Eukaryota</taxon>
        <taxon>Viridiplantae</taxon>
        <taxon>Streptophyta</taxon>
        <taxon>Embryophyta</taxon>
        <taxon>Tracheophyta</taxon>
        <taxon>Spermatophyta</taxon>
        <taxon>Magnoliopsida</taxon>
        <taxon>Liliopsida</taxon>
        <taxon>Poales</taxon>
        <taxon>Poaceae</taxon>
        <taxon>PACMAD clade</taxon>
        <taxon>Panicoideae</taxon>
        <taxon>Panicodae</taxon>
        <taxon>Paniceae</taxon>
        <taxon>Panicinae</taxon>
        <taxon>Panicum</taxon>
        <taxon>Panicum sect. Hiantes</taxon>
    </lineage>
</organism>
<dbReference type="Proteomes" id="UP000823388">
    <property type="component" value="Chromosome 4N"/>
</dbReference>
<comment type="caution">
    <text evidence="1">The sequence shown here is derived from an EMBL/GenBank/DDBJ whole genome shotgun (WGS) entry which is preliminary data.</text>
</comment>
<dbReference type="AlphaFoldDB" id="A0A8T0T9M9"/>
<evidence type="ECO:0000313" key="1">
    <source>
        <dbReference type="EMBL" id="KAG2606987.1"/>
    </source>
</evidence>